<dbReference type="eggNOG" id="COG1806">
    <property type="taxonomic scope" value="Bacteria"/>
</dbReference>
<dbReference type="GO" id="GO:0004674">
    <property type="term" value="F:protein serine/threonine kinase activity"/>
    <property type="evidence" value="ECO:0007669"/>
    <property type="project" value="UniProtKB-UniRule"/>
</dbReference>
<dbReference type="Proteomes" id="UP000051236">
    <property type="component" value="Unassembled WGS sequence"/>
</dbReference>
<comment type="similarity">
    <text evidence="5">Belongs to the pyruvate, phosphate/water dikinase regulatory protein family. PDRP subfamily.</text>
</comment>
<dbReference type="PANTHER" id="PTHR31756">
    <property type="entry name" value="PYRUVATE, PHOSPHATE DIKINASE REGULATORY PROTEIN 1, CHLOROPLASTIC"/>
    <property type="match status" value="1"/>
</dbReference>
<keyword evidence="4 5" id="KW-0418">Kinase</keyword>
<dbReference type="STRING" id="1423734.FC83_GL001519"/>
<accession>A0A0R1XP71</accession>
<keyword evidence="1 5" id="KW-0723">Serine/threonine-protein kinase</keyword>
<dbReference type="InterPro" id="IPR005177">
    <property type="entry name" value="Kinase-pyrophosphorylase"/>
</dbReference>
<evidence type="ECO:0000256" key="5">
    <source>
        <dbReference type="HAMAP-Rule" id="MF_00921"/>
    </source>
</evidence>
<sequence length="256" mass="28582">MGDTNQAVINAAMAQFPEITNAEIKRFPLVRDQKTLADVLKQAEDDKGIIITSLVQKDLLTYTKTFAAAHNLKHLDIIETLIDLIQNQTGLTSKEVPGALHKLNDSYYTKMNAINFASKYDDGKDPKGFLKADLVILGPSRTSKTPLSMYLANNHSLKVANLPLIPEVALPEEIYEMDPKKMVGLMTNTEYLQKVRTNRLHFLGLTATASYSDPKRIQIELNYAKKVMTDLSVPIFDITNQSIEESANKILESLSL</sequence>
<dbReference type="InterPro" id="IPR026565">
    <property type="entry name" value="PPDK_reg"/>
</dbReference>
<dbReference type="Pfam" id="PF03618">
    <property type="entry name" value="Kinase-PPPase"/>
    <property type="match status" value="1"/>
</dbReference>
<evidence type="ECO:0000256" key="4">
    <source>
        <dbReference type="ARBA" id="ARBA00022777"/>
    </source>
</evidence>
<comment type="function">
    <text evidence="5">Bifunctional serine/threonine kinase and phosphorylase involved in the regulation of the pyruvate, phosphate dikinase (PPDK) by catalyzing its phosphorylation/dephosphorylation.</text>
</comment>
<evidence type="ECO:0000313" key="6">
    <source>
        <dbReference type="EMBL" id="KRM30388.1"/>
    </source>
</evidence>
<dbReference type="EC" id="2.7.11.32" evidence="5"/>
<dbReference type="GO" id="GO:0043531">
    <property type="term" value="F:ADP binding"/>
    <property type="evidence" value="ECO:0007669"/>
    <property type="project" value="UniProtKB-UniRule"/>
</dbReference>
<feature type="binding site" evidence="5">
    <location>
        <begin position="138"/>
        <end position="145"/>
    </location>
    <ligand>
        <name>ADP</name>
        <dbReference type="ChEBI" id="CHEBI:456216"/>
    </ligand>
</feature>
<dbReference type="EMBL" id="AZGA01000088">
    <property type="protein sequence ID" value="KRM30388.1"/>
    <property type="molecule type" value="Genomic_DNA"/>
</dbReference>
<name>A0A0R1XP71_9LACO</name>
<dbReference type="EC" id="2.7.4.27" evidence="5"/>
<evidence type="ECO:0000256" key="2">
    <source>
        <dbReference type="ARBA" id="ARBA00022679"/>
    </source>
</evidence>
<keyword evidence="3 5" id="KW-0547">Nucleotide-binding</keyword>
<evidence type="ECO:0000256" key="3">
    <source>
        <dbReference type="ARBA" id="ARBA00022741"/>
    </source>
</evidence>
<comment type="catalytic activity">
    <reaction evidence="5">
        <text>N(tele)-phospho-L-histidyl/L-threonyl-[pyruvate, phosphate dikinase] + ADP = N(tele)-phospho-L-histidyl/O-phospho-L-threonyl-[pyruvate, phosphate dikinase] + AMP + H(+)</text>
        <dbReference type="Rhea" id="RHEA:43692"/>
        <dbReference type="Rhea" id="RHEA-COMP:10650"/>
        <dbReference type="Rhea" id="RHEA-COMP:10651"/>
        <dbReference type="ChEBI" id="CHEBI:15378"/>
        <dbReference type="ChEBI" id="CHEBI:30013"/>
        <dbReference type="ChEBI" id="CHEBI:61977"/>
        <dbReference type="ChEBI" id="CHEBI:83586"/>
        <dbReference type="ChEBI" id="CHEBI:456215"/>
        <dbReference type="ChEBI" id="CHEBI:456216"/>
        <dbReference type="EC" id="2.7.11.32"/>
    </reaction>
</comment>
<evidence type="ECO:0000256" key="1">
    <source>
        <dbReference type="ARBA" id="ARBA00022527"/>
    </source>
</evidence>
<dbReference type="NCBIfam" id="NF003742">
    <property type="entry name" value="PRK05339.1"/>
    <property type="match status" value="1"/>
</dbReference>
<organism evidence="6 7">
    <name type="scientific">Agrilactobacillus composti DSM 18527 = JCM 14202</name>
    <dbReference type="NCBI Taxonomy" id="1423734"/>
    <lineage>
        <taxon>Bacteria</taxon>
        <taxon>Bacillati</taxon>
        <taxon>Bacillota</taxon>
        <taxon>Bacilli</taxon>
        <taxon>Lactobacillales</taxon>
        <taxon>Lactobacillaceae</taxon>
        <taxon>Agrilactobacillus</taxon>
    </lineage>
</organism>
<keyword evidence="2 5" id="KW-0808">Transferase</keyword>
<dbReference type="GO" id="GO:0016776">
    <property type="term" value="F:phosphotransferase activity, phosphate group as acceptor"/>
    <property type="evidence" value="ECO:0007669"/>
    <property type="project" value="UniProtKB-UniRule"/>
</dbReference>
<gene>
    <name evidence="6" type="ORF">FC83_GL001519</name>
</gene>
<dbReference type="AlphaFoldDB" id="A0A0R1XP71"/>
<dbReference type="PANTHER" id="PTHR31756:SF3">
    <property type="entry name" value="PYRUVATE, PHOSPHATE DIKINASE REGULATORY PROTEIN 1, CHLOROPLASTIC"/>
    <property type="match status" value="1"/>
</dbReference>
<dbReference type="GO" id="GO:0005524">
    <property type="term" value="F:ATP binding"/>
    <property type="evidence" value="ECO:0007669"/>
    <property type="project" value="InterPro"/>
</dbReference>
<dbReference type="PATRIC" id="fig|1423734.3.peg.1537"/>
<comment type="caution">
    <text evidence="6">The sequence shown here is derived from an EMBL/GenBank/DDBJ whole genome shotgun (WGS) entry which is preliminary data.</text>
</comment>
<evidence type="ECO:0000313" key="7">
    <source>
        <dbReference type="Proteomes" id="UP000051236"/>
    </source>
</evidence>
<protein>
    <recommendedName>
        <fullName evidence="5">Putative pyruvate, phosphate dikinase regulatory protein</fullName>
        <shortName evidence="5">PPDK regulatory protein</shortName>
        <ecNumber evidence="5">2.7.11.32</ecNumber>
        <ecNumber evidence="5">2.7.4.27</ecNumber>
    </recommendedName>
</protein>
<proteinExistence type="inferred from homology"/>
<reference evidence="6 7" key="1">
    <citation type="journal article" date="2015" name="Genome Announc.">
        <title>Expanding the biotechnology potential of lactobacilli through comparative genomics of 213 strains and associated genera.</title>
        <authorList>
            <person name="Sun Z."/>
            <person name="Harris H.M."/>
            <person name="McCann A."/>
            <person name="Guo C."/>
            <person name="Argimon S."/>
            <person name="Zhang W."/>
            <person name="Yang X."/>
            <person name="Jeffery I.B."/>
            <person name="Cooney J.C."/>
            <person name="Kagawa T.F."/>
            <person name="Liu W."/>
            <person name="Song Y."/>
            <person name="Salvetti E."/>
            <person name="Wrobel A."/>
            <person name="Rasinkangas P."/>
            <person name="Parkhill J."/>
            <person name="Rea M.C."/>
            <person name="O'Sullivan O."/>
            <person name="Ritari J."/>
            <person name="Douillard F.P."/>
            <person name="Paul Ross R."/>
            <person name="Yang R."/>
            <person name="Briner A.E."/>
            <person name="Felis G.E."/>
            <person name="de Vos W.M."/>
            <person name="Barrangou R."/>
            <person name="Klaenhammer T.R."/>
            <person name="Caufield P.W."/>
            <person name="Cui Y."/>
            <person name="Zhang H."/>
            <person name="O'Toole P.W."/>
        </authorList>
    </citation>
    <scope>NUCLEOTIDE SEQUENCE [LARGE SCALE GENOMIC DNA]</scope>
    <source>
        <strain evidence="6 7">DSM 18527</strain>
    </source>
</reference>
<dbReference type="HAMAP" id="MF_00921">
    <property type="entry name" value="PDRP"/>
    <property type="match status" value="1"/>
</dbReference>
<keyword evidence="7" id="KW-1185">Reference proteome</keyword>
<comment type="catalytic activity">
    <reaction evidence="5">
        <text>N(tele)-phospho-L-histidyl/O-phospho-L-threonyl-[pyruvate, phosphate dikinase] + phosphate + H(+) = N(tele)-phospho-L-histidyl/L-threonyl-[pyruvate, phosphate dikinase] + diphosphate</text>
        <dbReference type="Rhea" id="RHEA:43696"/>
        <dbReference type="Rhea" id="RHEA-COMP:10650"/>
        <dbReference type="Rhea" id="RHEA-COMP:10651"/>
        <dbReference type="ChEBI" id="CHEBI:15378"/>
        <dbReference type="ChEBI" id="CHEBI:30013"/>
        <dbReference type="ChEBI" id="CHEBI:33019"/>
        <dbReference type="ChEBI" id="CHEBI:43474"/>
        <dbReference type="ChEBI" id="CHEBI:61977"/>
        <dbReference type="ChEBI" id="CHEBI:83586"/>
        <dbReference type="EC" id="2.7.4.27"/>
    </reaction>
</comment>